<dbReference type="InterPro" id="IPR024072">
    <property type="entry name" value="DHFR-like_dom_sf"/>
</dbReference>
<proteinExistence type="inferred from homology"/>
<sequence length="159" mass="17460">MSVTLLAAVGTNRVIGRDNDLPWRLPEDLAHFKAVTMGHTLVMGRRTFDSIGRPLPGRSTVVVTRQPGWSREGVAVAHSLPEALRIAVADGDTEVFVVGGGQIYAEALPVATRLLLTEVEQSPEGDTLFPEVDAADWSETARDQREGFAFVTYQRTWRD</sequence>
<dbReference type="InterPro" id="IPR017925">
    <property type="entry name" value="DHFR_CS"/>
</dbReference>
<dbReference type="Proteomes" id="UP000319514">
    <property type="component" value="Unassembled WGS sequence"/>
</dbReference>
<evidence type="ECO:0000256" key="8">
    <source>
        <dbReference type="ARBA" id="ARBA00025067"/>
    </source>
</evidence>
<comment type="similarity">
    <text evidence="2 9 10">Belongs to the dihydrofolate reductase family.</text>
</comment>
<dbReference type="EMBL" id="VFOQ01000001">
    <property type="protein sequence ID" value="TQL59751.1"/>
    <property type="molecule type" value="Genomic_DNA"/>
</dbReference>
<dbReference type="GO" id="GO:0006730">
    <property type="term" value="P:one-carbon metabolic process"/>
    <property type="evidence" value="ECO:0007669"/>
    <property type="project" value="UniProtKB-KW"/>
</dbReference>
<dbReference type="CDD" id="cd00209">
    <property type="entry name" value="DHFR"/>
    <property type="match status" value="1"/>
</dbReference>
<dbReference type="OrthoDB" id="9804315at2"/>
<dbReference type="Gene3D" id="3.40.430.10">
    <property type="entry name" value="Dihydrofolate Reductase, subunit A"/>
    <property type="match status" value="1"/>
</dbReference>
<dbReference type="GO" id="GO:0046655">
    <property type="term" value="P:folic acid metabolic process"/>
    <property type="evidence" value="ECO:0007669"/>
    <property type="project" value="TreeGrafter"/>
</dbReference>
<dbReference type="PIRSF" id="PIRSF000194">
    <property type="entry name" value="DHFR"/>
    <property type="match status" value="1"/>
</dbReference>
<evidence type="ECO:0000256" key="1">
    <source>
        <dbReference type="ARBA" id="ARBA00004903"/>
    </source>
</evidence>
<evidence type="ECO:0000256" key="2">
    <source>
        <dbReference type="ARBA" id="ARBA00009539"/>
    </source>
</evidence>
<comment type="pathway">
    <text evidence="1 9">Cofactor biosynthesis; tetrahydrofolate biosynthesis; 5,6,7,8-tetrahydrofolate from 7,8-dihydrofolate: step 1/1.</text>
</comment>
<dbReference type="EC" id="1.5.1.3" evidence="3 9"/>
<evidence type="ECO:0000313" key="13">
    <source>
        <dbReference type="Proteomes" id="UP000319514"/>
    </source>
</evidence>
<keyword evidence="13" id="KW-1185">Reference proteome</keyword>
<dbReference type="AlphaFoldDB" id="A0A542ZHE2"/>
<evidence type="ECO:0000256" key="3">
    <source>
        <dbReference type="ARBA" id="ARBA00012856"/>
    </source>
</evidence>
<feature type="domain" description="DHFR" evidence="11">
    <location>
        <begin position="2"/>
        <end position="159"/>
    </location>
</feature>
<dbReference type="GO" id="GO:0070401">
    <property type="term" value="F:NADP+ binding"/>
    <property type="evidence" value="ECO:0007669"/>
    <property type="project" value="UniProtKB-ARBA"/>
</dbReference>
<evidence type="ECO:0000256" key="7">
    <source>
        <dbReference type="ARBA" id="ARBA00023002"/>
    </source>
</evidence>
<dbReference type="GO" id="GO:0005829">
    <property type="term" value="C:cytosol"/>
    <property type="evidence" value="ECO:0007669"/>
    <property type="project" value="TreeGrafter"/>
</dbReference>
<evidence type="ECO:0000256" key="4">
    <source>
        <dbReference type="ARBA" id="ARBA00018886"/>
    </source>
</evidence>
<dbReference type="InterPro" id="IPR001796">
    <property type="entry name" value="DHFR_dom"/>
</dbReference>
<dbReference type="PROSITE" id="PS51330">
    <property type="entry name" value="DHFR_2"/>
    <property type="match status" value="1"/>
</dbReference>
<keyword evidence="6 9" id="KW-0521">NADP</keyword>
<gene>
    <name evidence="12" type="ORF">FB474_1117</name>
</gene>
<dbReference type="RefSeq" id="WP_141787729.1">
    <property type="nucleotide sequence ID" value="NZ_BAAAKX010000004.1"/>
</dbReference>
<dbReference type="PRINTS" id="PR00070">
    <property type="entry name" value="DHFR"/>
</dbReference>
<dbReference type="FunFam" id="3.40.430.10:FF:000001">
    <property type="entry name" value="Dihydrofolate reductase"/>
    <property type="match status" value="1"/>
</dbReference>
<keyword evidence="5 9" id="KW-0554">One-carbon metabolism</keyword>
<reference evidence="12 13" key="1">
    <citation type="submission" date="2019-06" db="EMBL/GenBank/DDBJ databases">
        <title>Sequencing the genomes of 1000 actinobacteria strains.</title>
        <authorList>
            <person name="Klenk H.-P."/>
        </authorList>
    </citation>
    <scope>NUCLEOTIDE SEQUENCE [LARGE SCALE GENOMIC DNA]</scope>
    <source>
        <strain evidence="12 13">DSM 18082</strain>
    </source>
</reference>
<evidence type="ECO:0000259" key="11">
    <source>
        <dbReference type="PROSITE" id="PS51330"/>
    </source>
</evidence>
<protein>
    <recommendedName>
        <fullName evidence="4 9">Dihydrofolate reductase</fullName>
        <ecNumber evidence="3 9">1.5.1.3</ecNumber>
    </recommendedName>
</protein>
<comment type="caution">
    <text evidence="12">The sequence shown here is derived from an EMBL/GenBank/DDBJ whole genome shotgun (WGS) entry which is preliminary data.</text>
</comment>
<dbReference type="InterPro" id="IPR012259">
    <property type="entry name" value="DHFR"/>
</dbReference>
<dbReference type="PANTHER" id="PTHR48069:SF3">
    <property type="entry name" value="DIHYDROFOLATE REDUCTASE"/>
    <property type="match status" value="1"/>
</dbReference>
<accession>A0A542ZHE2</accession>
<name>A0A542ZHE2_9MICO</name>
<evidence type="ECO:0000256" key="5">
    <source>
        <dbReference type="ARBA" id="ARBA00022563"/>
    </source>
</evidence>
<dbReference type="GO" id="GO:0004146">
    <property type="term" value="F:dihydrofolate reductase activity"/>
    <property type="evidence" value="ECO:0007669"/>
    <property type="project" value="UniProtKB-EC"/>
</dbReference>
<dbReference type="UniPathway" id="UPA00077">
    <property type="reaction ID" value="UER00158"/>
</dbReference>
<evidence type="ECO:0000256" key="9">
    <source>
        <dbReference type="PIRNR" id="PIRNR000194"/>
    </source>
</evidence>
<keyword evidence="7 9" id="KW-0560">Oxidoreductase</keyword>
<dbReference type="PANTHER" id="PTHR48069">
    <property type="entry name" value="DIHYDROFOLATE REDUCTASE"/>
    <property type="match status" value="1"/>
</dbReference>
<evidence type="ECO:0000313" key="12">
    <source>
        <dbReference type="EMBL" id="TQL59751.1"/>
    </source>
</evidence>
<evidence type="ECO:0000256" key="10">
    <source>
        <dbReference type="RuleBase" id="RU004474"/>
    </source>
</evidence>
<comment type="function">
    <text evidence="8 9">Key enzyme in folate metabolism. Catalyzes an essential reaction for de novo glycine and purine synthesis, and for DNA precursor synthesis.</text>
</comment>
<dbReference type="GO" id="GO:0046654">
    <property type="term" value="P:tetrahydrofolate biosynthetic process"/>
    <property type="evidence" value="ECO:0007669"/>
    <property type="project" value="UniProtKB-UniPathway"/>
</dbReference>
<dbReference type="PROSITE" id="PS00075">
    <property type="entry name" value="DHFR_1"/>
    <property type="match status" value="1"/>
</dbReference>
<evidence type="ECO:0000256" key="6">
    <source>
        <dbReference type="ARBA" id="ARBA00022857"/>
    </source>
</evidence>
<organism evidence="12 13">
    <name type="scientific">Oryzihumus leptocrescens</name>
    <dbReference type="NCBI Taxonomy" id="297536"/>
    <lineage>
        <taxon>Bacteria</taxon>
        <taxon>Bacillati</taxon>
        <taxon>Actinomycetota</taxon>
        <taxon>Actinomycetes</taxon>
        <taxon>Micrococcales</taxon>
        <taxon>Intrasporangiaceae</taxon>
        <taxon>Oryzihumus</taxon>
    </lineage>
</organism>
<dbReference type="Pfam" id="PF00186">
    <property type="entry name" value="DHFR_1"/>
    <property type="match status" value="1"/>
</dbReference>
<dbReference type="GO" id="GO:0046452">
    <property type="term" value="P:dihydrofolate metabolic process"/>
    <property type="evidence" value="ECO:0007669"/>
    <property type="project" value="TreeGrafter"/>
</dbReference>
<comment type="catalytic activity">
    <reaction evidence="9">
        <text>(6S)-5,6,7,8-tetrahydrofolate + NADP(+) = 7,8-dihydrofolate + NADPH + H(+)</text>
        <dbReference type="Rhea" id="RHEA:15009"/>
        <dbReference type="ChEBI" id="CHEBI:15378"/>
        <dbReference type="ChEBI" id="CHEBI:57451"/>
        <dbReference type="ChEBI" id="CHEBI:57453"/>
        <dbReference type="ChEBI" id="CHEBI:57783"/>
        <dbReference type="ChEBI" id="CHEBI:58349"/>
        <dbReference type="EC" id="1.5.1.3"/>
    </reaction>
</comment>
<dbReference type="SUPFAM" id="SSF53597">
    <property type="entry name" value="Dihydrofolate reductase-like"/>
    <property type="match status" value="1"/>
</dbReference>